<protein>
    <recommendedName>
        <fullName evidence="4">Outer membrane protein beta-barrel domain-containing protein</fullName>
    </recommendedName>
</protein>
<feature type="compositionally biased region" description="Gly residues" evidence="1">
    <location>
        <begin position="173"/>
        <end position="197"/>
    </location>
</feature>
<dbReference type="AlphaFoldDB" id="A0A2S7T0V4"/>
<comment type="caution">
    <text evidence="2">The sequence shown here is derived from an EMBL/GenBank/DDBJ whole genome shotgun (WGS) entry which is preliminary data.</text>
</comment>
<evidence type="ECO:0000313" key="2">
    <source>
        <dbReference type="EMBL" id="PQJ12511.1"/>
    </source>
</evidence>
<organism evidence="2 3">
    <name type="scientific">Flavipsychrobacter stenotrophus</name>
    <dbReference type="NCBI Taxonomy" id="2077091"/>
    <lineage>
        <taxon>Bacteria</taxon>
        <taxon>Pseudomonadati</taxon>
        <taxon>Bacteroidota</taxon>
        <taxon>Chitinophagia</taxon>
        <taxon>Chitinophagales</taxon>
        <taxon>Chitinophagaceae</taxon>
        <taxon>Flavipsychrobacter</taxon>
    </lineage>
</organism>
<sequence>MINNEINYSNNTTPSGGLVLSSNISANLDFTLSYTGSYNYVTNSLNTQSNNNYYSHVAAFKINYIFLKNFVLNTNITNNYYAAFTGTPDQNYFLWNAYLGYKMLKAKALEVRITAFDILNQNRSVTRTVTTQYAENNTTTVLQQYFMLQLTYTIRNFKGQMPTLEEGPEHGMRGPGGPGGRPGGGGPGGPGGFVPGQ</sequence>
<keyword evidence="3" id="KW-1185">Reference proteome</keyword>
<dbReference type="Proteomes" id="UP000239872">
    <property type="component" value="Unassembled WGS sequence"/>
</dbReference>
<dbReference type="RefSeq" id="WP_105037394.1">
    <property type="nucleotide sequence ID" value="NZ_PPSL01000001.1"/>
</dbReference>
<name>A0A2S7T0V4_9BACT</name>
<dbReference type="EMBL" id="PPSL01000001">
    <property type="protein sequence ID" value="PQJ12511.1"/>
    <property type="molecule type" value="Genomic_DNA"/>
</dbReference>
<reference evidence="2 3" key="1">
    <citation type="submission" date="2018-01" db="EMBL/GenBank/DDBJ databases">
        <title>A novel member of the phylum Bacteroidetes isolated from glacier ice.</title>
        <authorList>
            <person name="Liu Q."/>
            <person name="Xin Y.-H."/>
        </authorList>
    </citation>
    <scope>NUCLEOTIDE SEQUENCE [LARGE SCALE GENOMIC DNA]</scope>
    <source>
        <strain evidence="2 3">RB1R16</strain>
    </source>
</reference>
<feature type="region of interest" description="Disordered" evidence="1">
    <location>
        <begin position="162"/>
        <end position="197"/>
    </location>
</feature>
<evidence type="ECO:0008006" key="4">
    <source>
        <dbReference type="Google" id="ProtNLM"/>
    </source>
</evidence>
<evidence type="ECO:0000256" key="1">
    <source>
        <dbReference type="SAM" id="MobiDB-lite"/>
    </source>
</evidence>
<evidence type="ECO:0000313" key="3">
    <source>
        <dbReference type="Proteomes" id="UP000239872"/>
    </source>
</evidence>
<gene>
    <name evidence="2" type="ORF">CJD36_001820</name>
</gene>
<accession>A0A2S7T0V4</accession>
<dbReference type="OrthoDB" id="606930at2"/>
<proteinExistence type="predicted"/>